<dbReference type="PROSITE" id="PS50088">
    <property type="entry name" value="ANK_REPEAT"/>
    <property type="match status" value="1"/>
</dbReference>
<dbReference type="PANTHER" id="PTHR24201:SF16">
    <property type="entry name" value="ANKYRIN-1-LIKE-RELATED"/>
    <property type="match status" value="1"/>
</dbReference>
<keyword evidence="1" id="KW-0677">Repeat</keyword>
<dbReference type="AlphaFoldDB" id="A0A8K1FKP1"/>
<comment type="caution">
    <text evidence="5">The sequence shown here is derived from an EMBL/GenBank/DDBJ whole genome shotgun (WGS) entry which is preliminary data.</text>
</comment>
<name>A0A8K1FKP1_PYTOL</name>
<dbReference type="SMART" id="SM00248">
    <property type="entry name" value="ANK"/>
    <property type="match status" value="2"/>
</dbReference>
<evidence type="ECO:0000256" key="3">
    <source>
        <dbReference type="PROSITE-ProRule" id="PRU00023"/>
    </source>
</evidence>
<feature type="region of interest" description="Disordered" evidence="4">
    <location>
        <begin position="438"/>
        <end position="498"/>
    </location>
</feature>
<sequence length="498" mass="55461">MDDNQAYEEVAVDEAAAYEGAEYDGYAYYDPNASSDAYAYDYSAEADGNYAEYDPEVYYYDPIAQSPEDPGGYQLTQDDTWYGRQYDETAYVYEGETEAYEAPTSPFGDEAYWEQHGETTEMVMEAQPGEGLAEIEAPTPIAMSPEAEDPSMPTTESSVHTPSTPSKRKKKGKTKQERIQQRQEQLEKEEEERAKTAEDSAAKTDTADPTTAPLSPGKKTTTRAARPPTFLEREKAKLNLQLRKARSIGRKRIPVQLRVLTETRRHLSPMETYFGGSVEAVLSDIFWASIKGDLRRVKFLAEVEHVDVKDHSLDPWNMQQTPLHWAAKGGDKAVVEYLLHAGVNPRSLDENGSLPLHLACWGGHVDVTLALLRVTDTKDLYVRDYDAALAPLDWANIRGHTHVIKAIEKYEDSLWLPKFVDDLIRGIIRYKIKMYKDAPKGAKSPTQGFRFRPKAAENNAPGQAGDATEGKPDSTQVTADSANKAQATDNSAAAPVKT</sequence>
<feature type="repeat" description="ANK" evidence="3">
    <location>
        <begin position="318"/>
        <end position="350"/>
    </location>
</feature>
<protein>
    <submittedName>
        <fullName evidence="5">Uncharacterized protein</fullName>
    </submittedName>
</protein>
<dbReference type="Proteomes" id="UP000794436">
    <property type="component" value="Unassembled WGS sequence"/>
</dbReference>
<dbReference type="InterPro" id="IPR002110">
    <property type="entry name" value="Ankyrin_rpt"/>
</dbReference>
<dbReference type="GO" id="GO:0005634">
    <property type="term" value="C:nucleus"/>
    <property type="evidence" value="ECO:0007669"/>
    <property type="project" value="TreeGrafter"/>
</dbReference>
<dbReference type="PANTHER" id="PTHR24201">
    <property type="entry name" value="ANK_REP_REGION DOMAIN-CONTAINING PROTEIN"/>
    <property type="match status" value="1"/>
</dbReference>
<dbReference type="EMBL" id="SPLM01000073">
    <property type="protein sequence ID" value="TMW63032.1"/>
    <property type="molecule type" value="Genomic_DNA"/>
</dbReference>
<organism evidence="5 6">
    <name type="scientific">Pythium oligandrum</name>
    <name type="common">Mycoparasitic fungus</name>
    <dbReference type="NCBI Taxonomy" id="41045"/>
    <lineage>
        <taxon>Eukaryota</taxon>
        <taxon>Sar</taxon>
        <taxon>Stramenopiles</taxon>
        <taxon>Oomycota</taxon>
        <taxon>Peronosporomycetes</taxon>
        <taxon>Pythiales</taxon>
        <taxon>Pythiaceae</taxon>
        <taxon>Pythium</taxon>
    </lineage>
</organism>
<evidence type="ECO:0000313" key="6">
    <source>
        <dbReference type="Proteomes" id="UP000794436"/>
    </source>
</evidence>
<keyword evidence="6" id="KW-1185">Reference proteome</keyword>
<dbReference type="Pfam" id="PF12796">
    <property type="entry name" value="Ank_2"/>
    <property type="match status" value="1"/>
</dbReference>
<reference evidence="5" key="1">
    <citation type="submission" date="2019-03" db="EMBL/GenBank/DDBJ databases">
        <title>Long read genome sequence of the mycoparasitic Pythium oligandrum ATCC 38472 isolated from sugarbeet rhizosphere.</title>
        <authorList>
            <person name="Gaulin E."/>
        </authorList>
    </citation>
    <scope>NUCLEOTIDE SEQUENCE</scope>
    <source>
        <strain evidence="5">ATCC 38472_TT</strain>
    </source>
</reference>
<keyword evidence="2 3" id="KW-0040">ANK repeat</keyword>
<dbReference type="SUPFAM" id="SSF48403">
    <property type="entry name" value="Ankyrin repeat"/>
    <property type="match status" value="1"/>
</dbReference>
<dbReference type="Gene3D" id="1.25.40.20">
    <property type="entry name" value="Ankyrin repeat-containing domain"/>
    <property type="match status" value="1"/>
</dbReference>
<feature type="compositionally biased region" description="Polar residues" evidence="4">
    <location>
        <begin position="473"/>
        <end position="491"/>
    </location>
</feature>
<evidence type="ECO:0000256" key="1">
    <source>
        <dbReference type="ARBA" id="ARBA00022737"/>
    </source>
</evidence>
<proteinExistence type="predicted"/>
<accession>A0A8K1FKP1</accession>
<dbReference type="InterPro" id="IPR050776">
    <property type="entry name" value="Ank_Repeat/CDKN_Inhibitor"/>
</dbReference>
<feature type="region of interest" description="Disordered" evidence="4">
    <location>
        <begin position="143"/>
        <end position="228"/>
    </location>
</feature>
<dbReference type="OrthoDB" id="166847at2759"/>
<dbReference type="PROSITE" id="PS50297">
    <property type="entry name" value="ANK_REP_REGION"/>
    <property type="match status" value="1"/>
</dbReference>
<evidence type="ECO:0000313" key="5">
    <source>
        <dbReference type="EMBL" id="TMW63032.1"/>
    </source>
</evidence>
<evidence type="ECO:0000256" key="4">
    <source>
        <dbReference type="SAM" id="MobiDB-lite"/>
    </source>
</evidence>
<feature type="compositionally biased region" description="Basic and acidic residues" evidence="4">
    <location>
        <begin position="174"/>
        <end position="206"/>
    </location>
</feature>
<dbReference type="InterPro" id="IPR036770">
    <property type="entry name" value="Ankyrin_rpt-contain_sf"/>
</dbReference>
<evidence type="ECO:0000256" key="2">
    <source>
        <dbReference type="ARBA" id="ARBA00023043"/>
    </source>
</evidence>
<gene>
    <name evidence="5" type="ORF">Poli38472_005650</name>
</gene>